<protein>
    <recommendedName>
        <fullName evidence="1">N-acetyltransferase domain-containing protein</fullName>
    </recommendedName>
</protein>
<reference evidence="2 3" key="1">
    <citation type="submission" date="2011-10" db="EMBL/GenBank/DDBJ databases">
        <authorList>
            <person name="Genoscope - CEA"/>
        </authorList>
    </citation>
    <scope>NUCLEOTIDE SEQUENCE [LARGE SCALE GENOMIC DNA]</scope>
    <source>
        <strain evidence="2 3">RCC 1105</strain>
    </source>
</reference>
<feature type="domain" description="N-acetyltransferase" evidence="1">
    <location>
        <begin position="31"/>
        <end position="182"/>
    </location>
</feature>
<dbReference type="KEGG" id="bpg:Bathy07g00690"/>
<name>K8FEM8_9CHLO</name>
<evidence type="ECO:0000259" key="1">
    <source>
        <dbReference type="PROSITE" id="PS51186"/>
    </source>
</evidence>
<keyword evidence="3" id="KW-1185">Reference proteome</keyword>
<gene>
    <name evidence="2" type="ORF">Bathy07g00690</name>
</gene>
<dbReference type="InterPro" id="IPR016181">
    <property type="entry name" value="Acyl_CoA_acyltransferase"/>
</dbReference>
<dbReference type="Proteomes" id="UP000198341">
    <property type="component" value="Chromosome 7"/>
</dbReference>
<evidence type="ECO:0000313" key="2">
    <source>
        <dbReference type="EMBL" id="CCO66396.1"/>
    </source>
</evidence>
<dbReference type="GeneID" id="19014559"/>
<dbReference type="EMBL" id="FO082272">
    <property type="protein sequence ID" value="CCO66396.1"/>
    <property type="molecule type" value="Genomic_DNA"/>
</dbReference>
<dbReference type="PANTHER" id="PTHR47876:SF2">
    <property type="entry name" value="GCN5-RELATED N-ACETYLTRANSFERASE 7, CHLOROPLASTIC"/>
    <property type="match status" value="1"/>
</dbReference>
<dbReference type="RefSeq" id="XP_007512308.1">
    <property type="nucleotide sequence ID" value="XM_007512246.1"/>
</dbReference>
<dbReference type="CDD" id="cd04301">
    <property type="entry name" value="NAT_SF"/>
    <property type="match status" value="1"/>
</dbReference>
<evidence type="ECO:0000313" key="3">
    <source>
        <dbReference type="Proteomes" id="UP000198341"/>
    </source>
</evidence>
<organism evidence="2 3">
    <name type="scientific">Bathycoccus prasinos</name>
    <dbReference type="NCBI Taxonomy" id="41875"/>
    <lineage>
        <taxon>Eukaryota</taxon>
        <taxon>Viridiplantae</taxon>
        <taxon>Chlorophyta</taxon>
        <taxon>Mamiellophyceae</taxon>
        <taxon>Mamiellales</taxon>
        <taxon>Bathycoccaceae</taxon>
        <taxon>Bathycoccus</taxon>
    </lineage>
</organism>
<dbReference type="GO" id="GO:0016747">
    <property type="term" value="F:acyltransferase activity, transferring groups other than amino-acyl groups"/>
    <property type="evidence" value="ECO:0007669"/>
    <property type="project" value="InterPro"/>
</dbReference>
<sequence length="197" mass="22142">MALVVPRSAFLSQSFSSSSSSSFEIEDEYLVVERRADEMGEEEHKENQDEDTALVVVATLDYVIADKLQGELLCGDKGNGQSFDSENYAFNEATQTYEFMPKTIERAYCFNVCVLGSYRGQGFAHRLIREAVRRVALNSVKFLYVHVELNNAPALRCYESFGFLEEKKESERVAVKLGRPPRKLLFVTVAPVAEACA</sequence>
<accession>K8FEM8</accession>
<dbReference type="SUPFAM" id="SSF55729">
    <property type="entry name" value="Acyl-CoA N-acyltransferases (Nat)"/>
    <property type="match status" value="1"/>
</dbReference>
<proteinExistence type="predicted"/>
<dbReference type="AlphaFoldDB" id="K8FEM8"/>
<dbReference type="Pfam" id="PF00583">
    <property type="entry name" value="Acetyltransf_1"/>
    <property type="match status" value="1"/>
</dbReference>
<dbReference type="InterPro" id="IPR000182">
    <property type="entry name" value="GNAT_dom"/>
</dbReference>
<dbReference type="STRING" id="41875.K8FEM8"/>
<dbReference type="Gene3D" id="3.40.630.30">
    <property type="match status" value="1"/>
</dbReference>
<dbReference type="PANTHER" id="PTHR47876">
    <property type="entry name" value="OS08G0260000 PROTEIN"/>
    <property type="match status" value="1"/>
</dbReference>
<dbReference type="PROSITE" id="PS51186">
    <property type="entry name" value="GNAT"/>
    <property type="match status" value="1"/>
</dbReference>
<dbReference type="OrthoDB" id="514051at2759"/>